<gene>
    <name evidence="1" type="ORF">HNP71_001022</name>
</gene>
<evidence type="ECO:0000313" key="2">
    <source>
        <dbReference type="Proteomes" id="UP000553706"/>
    </source>
</evidence>
<dbReference type="Proteomes" id="UP000553706">
    <property type="component" value="Unassembled WGS sequence"/>
</dbReference>
<comment type="caution">
    <text evidence="1">The sequence shown here is derived from an EMBL/GenBank/DDBJ whole genome shotgun (WGS) entry which is preliminary data.</text>
</comment>
<reference evidence="1 2" key="1">
    <citation type="submission" date="2020-08" db="EMBL/GenBank/DDBJ databases">
        <title>Genomic Encyclopedia of Type Strains, Phase IV (KMG-IV): sequencing the most valuable type-strain genomes for metagenomic binning, comparative biology and taxonomic classification.</title>
        <authorList>
            <person name="Goeker M."/>
        </authorList>
    </citation>
    <scope>NUCLEOTIDE SEQUENCE [LARGE SCALE GENOMIC DNA]</scope>
    <source>
        <strain evidence="1 2">DSM 27026</strain>
    </source>
</reference>
<sequence length="132" mass="13685">MSGNGIQEAVTAALADVPGCLAIAFIDISAGVALHIGTATELPPQVQDHLPAASAGLFDHEGLALFDAQISGAAAVKPPRELIANTDTSTHVFLRGKIYPDYGAVFVCSKDANFGYLLYKARAALAQIEAAF</sequence>
<evidence type="ECO:0008006" key="3">
    <source>
        <dbReference type="Google" id="ProtNLM"/>
    </source>
</evidence>
<accession>A0A840VME6</accession>
<name>A0A840VME6_9PROT</name>
<protein>
    <recommendedName>
        <fullName evidence="3">Roadblock/LAMTOR2 domain-containing protein</fullName>
    </recommendedName>
</protein>
<dbReference type="EMBL" id="JACHFJ010000003">
    <property type="protein sequence ID" value="MBB5372771.1"/>
    <property type="molecule type" value="Genomic_DNA"/>
</dbReference>
<dbReference type="RefSeq" id="WP_183265794.1">
    <property type="nucleotide sequence ID" value="NZ_JACHFJ010000003.1"/>
</dbReference>
<organism evidence="1 2">
    <name type="scientific">Acidocella aromatica</name>
    <dbReference type="NCBI Taxonomy" id="1303579"/>
    <lineage>
        <taxon>Bacteria</taxon>
        <taxon>Pseudomonadati</taxon>
        <taxon>Pseudomonadota</taxon>
        <taxon>Alphaproteobacteria</taxon>
        <taxon>Acetobacterales</taxon>
        <taxon>Acidocellaceae</taxon>
        <taxon>Acidocella</taxon>
    </lineage>
</organism>
<proteinExistence type="predicted"/>
<dbReference type="AlphaFoldDB" id="A0A840VME6"/>
<evidence type="ECO:0000313" key="1">
    <source>
        <dbReference type="EMBL" id="MBB5372771.1"/>
    </source>
</evidence>
<keyword evidence="2" id="KW-1185">Reference proteome</keyword>